<organism evidence="3 4">
    <name type="scientific">Persicobacter psychrovividus</name>
    <dbReference type="NCBI Taxonomy" id="387638"/>
    <lineage>
        <taxon>Bacteria</taxon>
        <taxon>Pseudomonadati</taxon>
        <taxon>Bacteroidota</taxon>
        <taxon>Cytophagia</taxon>
        <taxon>Cytophagales</taxon>
        <taxon>Persicobacteraceae</taxon>
        <taxon>Persicobacter</taxon>
    </lineage>
</organism>
<sequence>MTVPQIQPTTPDQHFSMFSKALFTQIIFAICVATFIIGVHQLMTVGFEQSYFIFMFSVASFFGYLLLKGRATAPEDKSASKNIQQPKRKGRKKSKR</sequence>
<accession>A0ABM7VAS2</accession>
<feature type="region of interest" description="Disordered" evidence="1">
    <location>
        <begin position="72"/>
        <end position="96"/>
    </location>
</feature>
<feature type="transmembrane region" description="Helical" evidence="2">
    <location>
        <begin position="49"/>
        <end position="67"/>
    </location>
</feature>
<gene>
    <name evidence="3" type="ORF">PEPS_02870</name>
</gene>
<feature type="transmembrane region" description="Helical" evidence="2">
    <location>
        <begin position="21"/>
        <end position="43"/>
    </location>
</feature>
<keyword evidence="4" id="KW-1185">Reference proteome</keyword>
<evidence type="ECO:0000313" key="4">
    <source>
        <dbReference type="Proteomes" id="UP001354989"/>
    </source>
</evidence>
<feature type="compositionally biased region" description="Basic residues" evidence="1">
    <location>
        <begin position="86"/>
        <end position="96"/>
    </location>
</feature>
<dbReference type="EMBL" id="AP025292">
    <property type="protein sequence ID" value="BDC98006.1"/>
    <property type="molecule type" value="Genomic_DNA"/>
</dbReference>
<protein>
    <submittedName>
        <fullName evidence="3">Uncharacterized protein</fullName>
    </submittedName>
</protein>
<dbReference type="Proteomes" id="UP001354989">
    <property type="component" value="Chromosome"/>
</dbReference>
<evidence type="ECO:0000256" key="2">
    <source>
        <dbReference type="SAM" id="Phobius"/>
    </source>
</evidence>
<evidence type="ECO:0000313" key="3">
    <source>
        <dbReference type="EMBL" id="BDC98006.1"/>
    </source>
</evidence>
<keyword evidence="2" id="KW-1133">Transmembrane helix</keyword>
<keyword evidence="2" id="KW-0812">Transmembrane</keyword>
<keyword evidence="2" id="KW-0472">Membrane</keyword>
<reference evidence="3 4" key="1">
    <citation type="submission" date="2021-12" db="EMBL/GenBank/DDBJ databases">
        <title>Genome sequencing of bacteria with rrn-lacking chromosome and rrn-plasmid.</title>
        <authorList>
            <person name="Anda M."/>
            <person name="Iwasaki W."/>
        </authorList>
    </citation>
    <scope>NUCLEOTIDE SEQUENCE [LARGE SCALE GENOMIC DNA]</scope>
    <source>
        <strain evidence="3 4">NBRC 101262</strain>
    </source>
</reference>
<evidence type="ECO:0000256" key="1">
    <source>
        <dbReference type="SAM" id="MobiDB-lite"/>
    </source>
</evidence>
<name>A0ABM7VAS2_9BACT</name>
<proteinExistence type="predicted"/>